<evidence type="ECO:0000313" key="3">
    <source>
        <dbReference type="EMBL" id="WEK37486.1"/>
    </source>
</evidence>
<dbReference type="Gene3D" id="2.60.120.260">
    <property type="entry name" value="Galactose-binding domain-like"/>
    <property type="match status" value="1"/>
</dbReference>
<organism evidence="3 4">
    <name type="scientific">Candidatus Pseudobacter hemicellulosilyticus</name>
    <dbReference type="NCBI Taxonomy" id="3121375"/>
    <lineage>
        <taxon>Bacteria</taxon>
        <taxon>Pseudomonadati</taxon>
        <taxon>Bacteroidota</taxon>
        <taxon>Chitinophagia</taxon>
        <taxon>Chitinophagales</taxon>
        <taxon>Chitinophagaceae</taxon>
        <taxon>Pseudobacter</taxon>
    </lineage>
</organism>
<keyword evidence="1" id="KW-0732">Signal</keyword>
<evidence type="ECO:0000259" key="2">
    <source>
        <dbReference type="Pfam" id="PF16391"/>
    </source>
</evidence>
<protein>
    <submittedName>
        <fullName evidence="3">DUF4998 domain-containing protein</fullName>
    </submittedName>
</protein>
<sequence>MQRMLKIAIGSIACLALLHCSRQADDFKSFFEGYEVKYPGVPVKIIPAPGKNRVGLLCLPSPDQSIVKYVVYWNNKSDSVVFNNPAKGADTLKLIIPDLNEYVYSFELFTYDEKGNRSIPVNINAVRAYGELYESRLLNRPFNVANPYVVNGDGSIQLNFSEPDTINVYTSVRYTTNADEIEELELFAEDASITLPDYKPGTKVAYRSAYIPVLNSIDTFFVSRFDTLPNIYTKLVECPKSLFAEVHLPNDVQTYESGTSISKLWDGTTTPQGYPNIFHSDGSYLPHVLTFDLGQVYSSIGRLEETGRDCCNNPSRFEVWGIEDLTNATTTLRGDNAGWKEEAIAKGWVLLGTMERNDDGVAPKMLSLIDNPPPVRYIRIRVVSTTTGSNYSNMSELTFWNRE</sequence>
<dbReference type="Proteomes" id="UP001220610">
    <property type="component" value="Chromosome"/>
</dbReference>
<dbReference type="AlphaFoldDB" id="A0AAJ5WUP6"/>
<feature type="domain" description="DUF5000" evidence="2">
    <location>
        <begin position="265"/>
        <end position="400"/>
    </location>
</feature>
<dbReference type="SUPFAM" id="SSF49785">
    <property type="entry name" value="Galactose-binding domain-like"/>
    <property type="match status" value="1"/>
</dbReference>
<proteinExistence type="predicted"/>
<dbReference type="InterPro" id="IPR008979">
    <property type="entry name" value="Galactose-bd-like_sf"/>
</dbReference>
<gene>
    <name evidence="3" type="ORF">P0Y53_08225</name>
</gene>
<dbReference type="Pfam" id="PF16389">
    <property type="entry name" value="DUF4998"/>
    <property type="match status" value="1"/>
</dbReference>
<reference evidence="3" key="1">
    <citation type="submission" date="2023-03" db="EMBL/GenBank/DDBJ databases">
        <title>Andean soil-derived lignocellulolytic bacterial consortium as a source of novel taxa and putative plastic-active enzymes.</title>
        <authorList>
            <person name="Diaz-Garcia L."/>
            <person name="Chuvochina M."/>
            <person name="Feuerriegel G."/>
            <person name="Bunk B."/>
            <person name="Sproer C."/>
            <person name="Streit W.R."/>
            <person name="Rodriguez L.M."/>
            <person name="Overmann J."/>
            <person name="Jimenez D.J."/>
        </authorList>
    </citation>
    <scope>NUCLEOTIDE SEQUENCE</scope>
    <source>
        <strain evidence="3">MAG 7</strain>
    </source>
</reference>
<dbReference type="Pfam" id="PF16391">
    <property type="entry name" value="DUF5000"/>
    <property type="match status" value="1"/>
</dbReference>
<evidence type="ECO:0000256" key="1">
    <source>
        <dbReference type="SAM" id="SignalP"/>
    </source>
</evidence>
<accession>A0AAJ5WUP6</accession>
<feature type="chain" id="PRO_5042507839" evidence="1">
    <location>
        <begin position="25"/>
        <end position="403"/>
    </location>
</feature>
<dbReference type="InterPro" id="IPR032164">
    <property type="entry name" value="DUF5000"/>
</dbReference>
<feature type="signal peptide" evidence="1">
    <location>
        <begin position="1"/>
        <end position="24"/>
    </location>
</feature>
<dbReference type="EMBL" id="CP119311">
    <property type="protein sequence ID" value="WEK37486.1"/>
    <property type="molecule type" value="Genomic_DNA"/>
</dbReference>
<evidence type="ECO:0000313" key="4">
    <source>
        <dbReference type="Proteomes" id="UP001220610"/>
    </source>
</evidence>
<name>A0AAJ5WUP6_9BACT</name>